<gene>
    <name evidence="1" type="ORF">DSO57_1019846</name>
</gene>
<proteinExistence type="predicted"/>
<dbReference type="Proteomes" id="UP001165960">
    <property type="component" value="Unassembled WGS sequence"/>
</dbReference>
<evidence type="ECO:0000313" key="2">
    <source>
        <dbReference type="Proteomes" id="UP001165960"/>
    </source>
</evidence>
<comment type="caution">
    <text evidence="1">The sequence shown here is derived from an EMBL/GenBank/DDBJ whole genome shotgun (WGS) entry which is preliminary data.</text>
</comment>
<name>A0ACC2TQT8_9FUNG</name>
<sequence length="271" mass="31021">MTATEQKEYRMFILKREATTTGKSNELNIVELSQSRKIEKNKYLILNGTICELNVIQAPHQAWFAGNKILAGGKLYLGTPIDPLFLALPFLDGNWFDEGDSEKRMFKQLNELLPQKLMEIPNLHILIQTICDTKVLEVDPEETTYYFRLNDDKLMKWLCKKYSILSDHLKLTDPHFQINSFDIISDYLPPHKSLKLQKALGILTDDLKKIEKSTQIITAETSVNSPDMFMKEKVEASKKPKANTPVRAPKGVRLISSFFTKVESKSDKPAN</sequence>
<evidence type="ECO:0000313" key="1">
    <source>
        <dbReference type="EMBL" id="KAJ9077110.1"/>
    </source>
</evidence>
<protein>
    <submittedName>
        <fullName evidence="1">Uncharacterized protein</fullName>
    </submittedName>
</protein>
<keyword evidence="2" id="KW-1185">Reference proteome</keyword>
<dbReference type="EMBL" id="QTSX02002220">
    <property type="protein sequence ID" value="KAJ9077110.1"/>
    <property type="molecule type" value="Genomic_DNA"/>
</dbReference>
<organism evidence="1 2">
    <name type="scientific">Entomophthora muscae</name>
    <dbReference type="NCBI Taxonomy" id="34485"/>
    <lineage>
        <taxon>Eukaryota</taxon>
        <taxon>Fungi</taxon>
        <taxon>Fungi incertae sedis</taxon>
        <taxon>Zoopagomycota</taxon>
        <taxon>Entomophthoromycotina</taxon>
        <taxon>Entomophthoromycetes</taxon>
        <taxon>Entomophthorales</taxon>
        <taxon>Entomophthoraceae</taxon>
        <taxon>Entomophthora</taxon>
    </lineage>
</organism>
<reference evidence="1" key="1">
    <citation type="submission" date="2022-04" db="EMBL/GenBank/DDBJ databases">
        <title>Genome of the entomopathogenic fungus Entomophthora muscae.</title>
        <authorList>
            <person name="Elya C."/>
            <person name="Lovett B.R."/>
            <person name="Lee E."/>
            <person name="Macias A.M."/>
            <person name="Hajek A.E."/>
            <person name="De Bivort B.L."/>
            <person name="Kasson M.T."/>
            <person name="De Fine Licht H.H."/>
            <person name="Stajich J.E."/>
        </authorList>
    </citation>
    <scope>NUCLEOTIDE SEQUENCE</scope>
    <source>
        <strain evidence="1">Berkeley</strain>
    </source>
</reference>
<accession>A0ACC2TQT8</accession>